<name>A0A381PPF3_9ZZZZ</name>
<protein>
    <submittedName>
        <fullName evidence="2">Uncharacterized protein</fullName>
    </submittedName>
</protein>
<feature type="transmembrane region" description="Helical" evidence="1">
    <location>
        <begin position="5"/>
        <end position="25"/>
    </location>
</feature>
<dbReference type="AlphaFoldDB" id="A0A381PPF3"/>
<keyword evidence="1" id="KW-0812">Transmembrane</keyword>
<evidence type="ECO:0000313" key="2">
    <source>
        <dbReference type="EMBL" id="SUZ68915.1"/>
    </source>
</evidence>
<proteinExistence type="predicted"/>
<dbReference type="EMBL" id="UINC01001047">
    <property type="protein sequence ID" value="SUZ68915.1"/>
    <property type="molecule type" value="Genomic_DNA"/>
</dbReference>
<reference evidence="2" key="1">
    <citation type="submission" date="2018-05" db="EMBL/GenBank/DDBJ databases">
        <authorList>
            <person name="Lanie J.A."/>
            <person name="Ng W.-L."/>
            <person name="Kazmierczak K.M."/>
            <person name="Andrzejewski T.M."/>
            <person name="Davidsen T.M."/>
            <person name="Wayne K.J."/>
            <person name="Tettelin H."/>
            <person name="Glass J.I."/>
            <person name="Rusch D."/>
            <person name="Podicherti R."/>
            <person name="Tsui H.-C.T."/>
            <person name="Winkler M.E."/>
        </authorList>
    </citation>
    <scope>NUCLEOTIDE SEQUENCE</scope>
</reference>
<organism evidence="2">
    <name type="scientific">marine metagenome</name>
    <dbReference type="NCBI Taxonomy" id="408172"/>
    <lineage>
        <taxon>unclassified sequences</taxon>
        <taxon>metagenomes</taxon>
        <taxon>ecological metagenomes</taxon>
    </lineage>
</organism>
<evidence type="ECO:0000256" key="1">
    <source>
        <dbReference type="SAM" id="Phobius"/>
    </source>
</evidence>
<accession>A0A381PPF3</accession>
<gene>
    <name evidence="2" type="ORF">METZ01_LOCUS21769</name>
</gene>
<keyword evidence="1" id="KW-1133">Transmembrane helix</keyword>
<keyword evidence="1" id="KW-0472">Membrane</keyword>
<sequence length="66" mass="7069">MRIAIIVFVGILSYFAVVLPGYFYFVPGGAEEISNLKTLTELPVEDAAKSSTELNIANPGDAPPLK</sequence>